<evidence type="ECO:0000313" key="3">
    <source>
        <dbReference type="EMBL" id="PSW13912.1"/>
    </source>
</evidence>
<dbReference type="SUPFAM" id="SSF159501">
    <property type="entry name" value="EreA/ChaN-like"/>
    <property type="match status" value="1"/>
</dbReference>
<protein>
    <recommendedName>
        <fullName evidence="2">Haem-binding uptake Tiki superfamily ChaN domain-containing protein</fullName>
    </recommendedName>
</protein>
<feature type="domain" description="Haem-binding uptake Tiki superfamily ChaN" evidence="2">
    <location>
        <begin position="57"/>
        <end position="259"/>
    </location>
</feature>
<dbReference type="Gene3D" id="3.40.50.11550">
    <property type="match status" value="1"/>
</dbReference>
<gene>
    <name evidence="3" type="ORF">C9I98_22060</name>
</gene>
<keyword evidence="1" id="KW-0732">Signal</keyword>
<evidence type="ECO:0000313" key="4">
    <source>
        <dbReference type="Proteomes" id="UP000241771"/>
    </source>
</evidence>
<accession>A0A2T3NGL6</accession>
<dbReference type="CDD" id="cd14727">
    <property type="entry name" value="ChanN-like"/>
    <property type="match status" value="1"/>
</dbReference>
<evidence type="ECO:0000259" key="2">
    <source>
        <dbReference type="Pfam" id="PF04187"/>
    </source>
</evidence>
<dbReference type="Pfam" id="PF04187">
    <property type="entry name" value="Cofac_haem_bdg"/>
    <property type="match status" value="1"/>
</dbReference>
<sequence length="332" mass="36553">MNKWLSLGLISLLAGCASQAPSTQPLSTPPITQAPATFYDYTIHSPQGETMTLSALAGALKEADVVLVGEWHGHPAAHLLQAQLFAALYAQNPNMALSMEQFTRDKQHVVNQYLASEIGEKTLIKEGNAWPNYSSDYRPLVEFAKQNQLDVIAANAPKPIVRCIGKQGPGYLDRLPAVERKWVAESLTLDNDAYHEKFNASMHHGDEEKTKRQFAAQTAWDDTMAESMVNYLALNPSKQIIHTAGLFHVAEGLGTAARIKARNPNLTVMMVTPVTEKAQVAEGSPDFTVDVMPIPTAYVDKDTMKAAMKEIYGRNHDLKCYQAAEDNTNLDK</sequence>
<dbReference type="PROSITE" id="PS51257">
    <property type="entry name" value="PROKAR_LIPOPROTEIN"/>
    <property type="match status" value="1"/>
</dbReference>
<feature type="signal peptide" evidence="1">
    <location>
        <begin position="1"/>
        <end position="20"/>
    </location>
</feature>
<dbReference type="Proteomes" id="UP000241771">
    <property type="component" value="Unassembled WGS sequence"/>
</dbReference>
<dbReference type="RefSeq" id="WP_107272488.1">
    <property type="nucleotide sequence ID" value="NZ_PYMA01000019.1"/>
</dbReference>
<dbReference type="PIRSF" id="PIRSF020419">
    <property type="entry name" value="Fe_uptake_reg_CjrA_prd"/>
    <property type="match status" value="1"/>
</dbReference>
<name>A0A2T3NGL6_9GAMM</name>
<evidence type="ECO:0000256" key="1">
    <source>
        <dbReference type="SAM" id="SignalP"/>
    </source>
</evidence>
<dbReference type="EMBL" id="PYMA01000019">
    <property type="protein sequence ID" value="PSW13912.1"/>
    <property type="molecule type" value="Genomic_DNA"/>
</dbReference>
<dbReference type="InterPro" id="IPR016773">
    <property type="entry name" value="Fe3_uptake_reg_CjrA_prd"/>
</dbReference>
<proteinExistence type="predicted"/>
<comment type="caution">
    <text evidence="3">The sequence shown here is derived from an EMBL/GenBank/DDBJ whole genome shotgun (WGS) entry which is preliminary data.</text>
</comment>
<dbReference type="InterPro" id="IPR007314">
    <property type="entry name" value="Cofac_haem-bd_dom"/>
</dbReference>
<keyword evidence="4" id="KW-1185">Reference proteome</keyword>
<organism evidence="3 4">
    <name type="scientific">Photobacterium sanctipauli</name>
    <dbReference type="NCBI Taxonomy" id="1342794"/>
    <lineage>
        <taxon>Bacteria</taxon>
        <taxon>Pseudomonadati</taxon>
        <taxon>Pseudomonadota</taxon>
        <taxon>Gammaproteobacteria</taxon>
        <taxon>Vibrionales</taxon>
        <taxon>Vibrionaceae</taxon>
        <taxon>Photobacterium</taxon>
    </lineage>
</organism>
<reference evidence="3 4" key="1">
    <citation type="submission" date="2018-01" db="EMBL/GenBank/DDBJ databases">
        <title>Whole genome sequencing of Histamine producing bacteria.</title>
        <authorList>
            <person name="Butler K."/>
        </authorList>
    </citation>
    <scope>NUCLEOTIDE SEQUENCE [LARGE SCALE GENOMIC DNA]</scope>
    <source>
        <strain evidence="3 4">DSM 100436</strain>
    </source>
</reference>
<dbReference type="AlphaFoldDB" id="A0A2T3NGL6"/>
<feature type="chain" id="PRO_5015710062" description="Haem-binding uptake Tiki superfamily ChaN domain-containing protein" evidence="1">
    <location>
        <begin position="21"/>
        <end position="332"/>
    </location>
</feature>